<dbReference type="GO" id="GO:0009409">
    <property type="term" value="P:response to cold"/>
    <property type="evidence" value="ECO:0007669"/>
    <property type="project" value="EnsemblPlants"/>
</dbReference>
<dbReference type="PROSITE" id="PS00108">
    <property type="entry name" value="PROTEIN_KINASE_ST"/>
    <property type="match status" value="1"/>
</dbReference>
<evidence type="ECO:0000256" key="3">
    <source>
        <dbReference type="ARBA" id="ARBA00022679"/>
    </source>
</evidence>
<protein>
    <recommendedName>
        <fullName evidence="1">non-specific serine/threonine protein kinase</fullName>
        <ecNumber evidence="1">2.7.11.1</ecNumber>
    </recommendedName>
</protein>
<evidence type="ECO:0000259" key="11">
    <source>
        <dbReference type="PROSITE" id="PS50011"/>
    </source>
</evidence>
<feature type="binding site" evidence="9">
    <location>
        <position position="192"/>
    </location>
    <ligand>
        <name>ATP</name>
        <dbReference type="ChEBI" id="CHEBI:30616"/>
    </ligand>
</feature>
<dbReference type="InterPro" id="IPR011009">
    <property type="entry name" value="Kinase-like_dom_sf"/>
</dbReference>
<reference evidence="12" key="1">
    <citation type="submission" date="2023-10" db="EMBL/GenBank/DDBJ databases">
        <authorList>
            <person name="Domelevo Entfellner J.-B."/>
        </authorList>
    </citation>
    <scope>NUCLEOTIDE SEQUENCE</scope>
</reference>
<dbReference type="PANTHER" id="PTHR47989:SF71">
    <property type="entry name" value="PROTEIN KINASE DOMAIN-CONTAINING PROTEIN"/>
    <property type="match status" value="1"/>
</dbReference>
<evidence type="ECO:0000256" key="10">
    <source>
        <dbReference type="RuleBase" id="RU000304"/>
    </source>
</evidence>
<dbReference type="InterPro" id="IPR008271">
    <property type="entry name" value="Ser/Thr_kinase_AS"/>
</dbReference>
<dbReference type="Gene3D" id="1.10.510.10">
    <property type="entry name" value="Transferase(Phosphotransferase) domain 1"/>
    <property type="match status" value="1"/>
</dbReference>
<feature type="domain" description="Protein kinase" evidence="11">
    <location>
        <begin position="160"/>
        <end position="450"/>
    </location>
</feature>
<evidence type="ECO:0000256" key="7">
    <source>
        <dbReference type="ARBA" id="ARBA00047899"/>
    </source>
</evidence>
<dbReference type="EMBL" id="OY731405">
    <property type="protein sequence ID" value="CAJ1970609.1"/>
    <property type="molecule type" value="Genomic_DNA"/>
</dbReference>
<comment type="similarity">
    <text evidence="10">Belongs to the protein kinase superfamily.</text>
</comment>
<dbReference type="SMART" id="SM00220">
    <property type="entry name" value="S_TKc"/>
    <property type="match status" value="1"/>
</dbReference>
<dbReference type="Gene3D" id="3.30.200.20">
    <property type="entry name" value="Phosphorylase Kinase, domain 1"/>
    <property type="match status" value="1"/>
</dbReference>
<dbReference type="PROSITE" id="PS00107">
    <property type="entry name" value="PROTEIN_KINASE_ATP"/>
    <property type="match status" value="1"/>
</dbReference>
<keyword evidence="6 9" id="KW-0067">ATP-binding</keyword>
<dbReference type="Gramene" id="rna-AYBTSS11_LOCUS22594">
    <property type="protein sequence ID" value="CAJ1970609.1"/>
    <property type="gene ID" value="gene-AYBTSS11_LOCUS22594"/>
</dbReference>
<dbReference type="AlphaFoldDB" id="A0AA86STH4"/>
<dbReference type="GO" id="GO:0005516">
    <property type="term" value="F:calmodulin binding"/>
    <property type="evidence" value="ECO:0007669"/>
    <property type="project" value="EnsemblPlants"/>
</dbReference>
<dbReference type="GO" id="GO:0009651">
    <property type="term" value="P:response to salt stress"/>
    <property type="evidence" value="ECO:0007669"/>
    <property type="project" value="EnsemblPlants"/>
</dbReference>
<dbReference type="Proteomes" id="UP001189624">
    <property type="component" value="Chromosome 8"/>
</dbReference>
<dbReference type="FunFam" id="1.10.510.10:FF:000300">
    <property type="entry name" value="Calmodulin-binding receptor-like cytoplasmic kinase 3"/>
    <property type="match status" value="1"/>
</dbReference>
<dbReference type="GO" id="GO:0042542">
    <property type="term" value="P:response to hydrogen peroxide"/>
    <property type="evidence" value="ECO:0007669"/>
    <property type="project" value="EnsemblPlants"/>
</dbReference>
<dbReference type="GO" id="GO:0009737">
    <property type="term" value="P:response to abscisic acid"/>
    <property type="evidence" value="ECO:0007669"/>
    <property type="project" value="EnsemblPlants"/>
</dbReference>
<evidence type="ECO:0000256" key="8">
    <source>
        <dbReference type="ARBA" id="ARBA00048679"/>
    </source>
</evidence>
<comment type="catalytic activity">
    <reaction evidence="8">
        <text>L-seryl-[protein] + ATP = O-phospho-L-seryl-[protein] + ADP + H(+)</text>
        <dbReference type="Rhea" id="RHEA:17989"/>
        <dbReference type="Rhea" id="RHEA-COMP:9863"/>
        <dbReference type="Rhea" id="RHEA-COMP:11604"/>
        <dbReference type="ChEBI" id="CHEBI:15378"/>
        <dbReference type="ChEBI" id="CHEBI:29999"/>
        <dbReference type="ChEBI" id="CHEBI:30616"/>
        <dbReference type="ChEBI" id="CHEBI:83421"/>
        <dbReference type="ChEBI" id="CHEBI:456216"/>
        <dbReference type="EC" id="2.7.11.1"/>
    </reaction>
</comment>
<dbReference type="InterPro" id="IPR017441">
    <property type="entry name" value="Protein_kinase_ATP_BS"/>
</dbReference>
<dbReference type="PANTHER" id="PTHR47989">
    <property type="entry name" value="OS01G0750732 PROTEIN"/>
    <property type="match status" value="1"/>
</dbReference>
<name>A0AA86STH4_9FABA</name>
<evidence type="ECO:0000313" key="12">
    <source>
        <dbReference type="EMBL" id="CAJ1970609.1"/>
    </source>
</evidence>
<evidence type="ECO:0000256" key="5">
    <source>
        <dbReference type="ARBA" id="ARBA00022777"/>
    </source>
</evidence>
<keyword evidence="3" id="KW-0808">Transferase</keyword>
<dbReference type="FunFam" id="3.30.200.20:FF:000544">
    <property type="entry name" value="Calmodulin-binding receptor-like cytoplasmic kinase 1"/>
    <property type="match status" value="1"/>
</dbReference>
<dbReference type="Pfam" id="PF07714">
    <property type="entry name" value="PK_Tyr_Ser-Thr"/>
    <property type="match status" value="1"/>
</dbReference>
<keyword evidence="4 9" id="KW-0547">Nucleotide-binding</keyword>
<keyword evidence="2 10" id="KW-0723">Serine/threonine-protein kinase</keyword>
<proteinExistence type="inferred from homology"/>
<dbReference type="InterPro" id="IPR000719">
    <property type="entry name" value="Prot_kinase_dom"/>
</dbReference>
<accession>A0AA86STH4</accession>
<evidence type="ECO:0000256" key="6">
    <source>
        <dbReference type="ARBA" id="ARBA00022840"/>
    </source>
</evidence>
<dbReference type="PROSITE" id="PS50011">
    <property type="entry name" value="PROTEIN_KINASE_DOM"/>
    <property type="match status" value="1"/>
</dbReference>
<organism evidence="12 13">
    <name type="scientific">Sphenostylis stenocarpa</name>
    <dbReference type="NCBI Taxonomy" id="92480"/>
    <lineage>
        <taxon>Eukaryota</taxon>
        <taxon>Viridiplantae</taxon>
        <taxon>Streptophyta</taxon>
        <taxon>Embryophyta</taxon>
        <taxon>Tracheophyta</taxon>
        <taxon>Spermatophyta</taxon>
        <taxon>Magnoliopsida</taxon>
        <taxon>eudicotyledons</taxon>
        <taxon>Gunneridae</taxon>
        <taxon>Pentapetalae</taxon>
        <taxon>rosids</taxon>
        <taxon>fabids</taxon>
        <taxon>Fabales</taxon>
        <taxon>Fabaceae</taxon>
        <taxon>Papilionoideae</taxon>
        <taxon>50 kb inversion clade</taxon>
        <taxon>NPAAA clade</taxon>
        <taxon>indigoferoid/millettioid clade</taxon>
        <taxon>Phaseoleae</taxon>
        <taxon>Sphenostylis</taxon>
    </lineage>
</organism>
<comment type="catalytic activity">
    <reaction evidence="7">
        <text>L-threonyl-[protein] + ATP = O-phospho-L-threonyl-[protein] + ADP + H(+)</text>
        <dbReference type="Rhea" id="RHEA:46608"/>
        <dbReference type="Rhea" id="RHEA-COMP:11060"/>
        <dbReference type="Rhea" id="RHEA-COMP:11605"/>
        <dbReference type="ChEBI" id="CHEBI:15378"/>
        <dbReference type="ChEBI" id="CHEBI:30013"/>
        <dbReference type="ChEBI" id="CHEBI:30616"/>
        <dbReference type="ChEBI" id="CHEBI:61977"/>
        <dbReference type="ChEBI" id="CHEBI:456216"/>
        <dbReference type="EC" id="2.7.11.1"/>
    </reaction>
</comment>
<evidence type="ECO:0000256" key="2">
    <source>
        <dbReference type="ARBA" id="ARBA00022527"/>
    </source>
</evidence>
<evidence type="ECO:0000256" key="4">
    <source>
        <dbReference type="ARBA" id="ARBA00022741"/>
    </source>
</evidence>
<dbReference type="CDD" id="cd14066">
    <property type="entry name" value="STKc_IRAK"/>
    <property type="match status" value="1"/>
</dbReference>
<evidence type="ECO:0000256" key="1">
    <source>
        <dbReference type="ARBA" id="ARBA00012513"/>
    </source>
</evidence>
<sequence length="488" mass="55464">MHETFPYLDTRNDLVFQYLWHLQMKKTPSPNLHQSSQRKQNANLQLFAATNDAKRRNPKTSFTLKSFKYAVKKCAQVFSLFLNGKRKSASYLVRNDDRKNTSKVIRVASSSTDLSSSESNTKNSSKWKFSYSYASSSTASGQLRIGNFSFEEIYKSTAKFSPGNEIGQGGFGTVYKGKLNDGSIVAVKRAKKEVIHSHLHEFKNEIYTLSQIEHRNLVRLHGYLEDENEKIIVVEYVGNGNLREHLDGIRGEGLEIGERLDIAIDVAHAITYLHMYTDNPIIHRDIKASNILITENLKAKVADFGFARLSDDPTATHISTQVKGTAGYMDPEYLRTYHLTEKSDVYSFGVLLVEMVTGRHPIEAKRPLDERVTIRWALQMLKQGDAVFAMDPRLKRSPASIKVVKQVLKLALQCVAPLKQSRPPMKNCAEVLWEIRKSFRDEANSDHPSLPSHHSAIFPQREKNKHKMFGIEDDSSYKFVSAPNHIRS</sequence>
<dbReference type="InterPro" id="IPR001245">
    <property type="entry name" value="Ser-Thr/Tyr_kinase_cat_dom"/>
</dbReference>
<keyword evidence="13" id="KW-1185">Reference proteome</keyword>
<evidence type="ECO:0000256" key="9">
    <source>
        <dbReference type="PROSITE-ProRule" id="PRU10141"/>
    </source>
</evidence>
<dbReference type="EC" id="2.7.11.1" evidence="1"/>
<evidence type="ECO:0000313" key="13">
    <source>
        <dbReference type="Proteomes" id="UP001189624"/>
    </source>
</evidence>
<keyword evidence="5" id="KW-0418">Kinase</keyword>
<gene>
    <name evidence="12" type="ORF">AYBTSS11_LOCUS22594</name>
</gene>
<dbReference type="GO" id="GO:0005524">
    <property type="term" value="F:ATP binding"/>
    <property type="evidence" value="ECO:0007669"/>
    <property type="project" value="UniProtKB-UniRule"/>
</dbReference>
<dbReference type="GO" id="GO:0004683">
    <property type="term" value="F:calcium/calmodulin-dependent protein kinase activity"/>
    <property type="evidence" value="ECO:0007669"/>
    <property type="project" value="EnsemblPlants"/>
</dbReference>
<dbReference type="SUPFAM" id="SSF56112">
    <property type="entry name" value="Protein kinase-like (PK-like)"/>
    <property type="match status" value="1"/>
</dbReference>